<feature type="transmembrane region" description="Helical" evidence="11">
    <location>
        <begin position="69"/>
        <end position="88"/>
    </location>
</feature>
<feature type="transmembrane region" description="Helical" evidence="11">
    <location>
        <begin position="211"/>
        <end position="240"/>
    </location>
</feature>
<evidence type="ECO:0000256" key="1">
    <source>
        <dbReference type="ARBA" id="ARBA00002978"/>
    </source>
</evidence>
<protein>
    <recommendedName>
        <fullName evidence="4">Golgi apparatus membrane protein TVP38</fullName>
    </recommendedName>
    <alternativeName>
        <fullName evidence="5">Golgi apparatus membrane protein tvp38</fullName>
    </alternativeName>
</protein>
<keyword evidence="14" id="KW-1185">Reference proteome</keyword>
<feature type="transmembrane region" description="Helical" evidence="11">
    <location>
        <begin position="144"/>
        <end position="161"/>
    </location>
</feature>
<feature type="transmembrane region" description="Helical" evidence="11">
    <location>
        <begin position="108"/>
        <end position="132"/>
    </location>
</feature>
<dbReference type="InterPro" id="IPR032816">
    <property type="entry name" value="VTT_dom"/>
</dbReference>
<evidence type="ECO:0000256" key="2">
    <source>
        <dbReference type="ARBA" id="ARBA00004653"/>
    </source>
</evidence>
<feature type="region of interest" description="Disordered" evidence="10">
    <location>
        <begin position="1"/>
        <end position="60"/>
    </location>
</feature>
<dbReference type="PANTHER" id="PTHR47549:SF2">
    <property type="entry name" value="GOLGI APPARATUS MEMBRANE PROTEIN TVP38"/>
    <property type="match status" value="1"/>
</dbReference>
<feature type="compositionally biased region" description="Pro residues" evidence="10">
    <location>
        <begin position="1"/>
        <end position="12"/>
    </location>
</feature>
<accession>A0AAD7FT30</accession>
<evidence type="ECO:0000313" key="14">
    <source>
        <dbReference type="Proteomes" id="UP001221142"/>
    </source>
</evidence>
<comment type="similarity">
    <text evidence="3">Belongs to the TVP38/TMEM64 family.</text>
</comment>
<evidence type="ECO:0000256" key="4">
    <source>
        <dbReference type="ARBA" id="ARBA00013533"/>
    </source>
</evidence>
<dbReference type="EMBL" id="JARKIF010000004">
    <property type="protein sequence ID" value="KAJ7641448.1"/>
    <property type="molecule type" value="Genomic_DNA"/>
</dbReference>
<comment type="function">
    <text evidence="1">Golgi membrane protein involved in vesicular trafficking and spindle migration.</text>
</comment>
<evidence type="ECO:0000256" key="8">
    <source>
        <dbReference type="ARBA" id="ARBA00023034"/>
    </source>
</evidence>
<evidence type="ECO:0000256" key="6">
    <source>
        <dbReference type="ARBA" id="ARBA00022692"/>
    </source>
</evidence>
<evidence type="ECO:0000256" key="7">
    <source>
        <dbReference type="ARBA" id="ARBA00022989"/>
    </source>
</evidence>
<name>A0AAD7FT30_9AGAR</name>
<evidence type="ECO:0000256" key="9">
    <source>
        <dbReference type="ARBA" id="ARBA00023136"/>
    </source>
</evidence>
<keyword evidence="8" id="KW-0333">Golgi apparatus</keyword>
<evidence type="ECO:0000313" key="13">
    <source>
        <dbReference type="EMBL" id="KAJ7641448.1"/>
    </source>
</evidence>
<evidence type="ECO:0000256" key="10">
    <source>
        <dbReference type="SAM" id="MobiDB-lite"/>
    </source>
</evidence>
<evidence type="ECO:0000256" key="11">
    <source>
        <dbReference type="SAM" id="Phobius"/>
    </source>
</evidence>
<dbReference type="Pfam" id="PF09335">
    <property type="entry name" value="VTT_dom"/>
    <property type="match status" value="1"/>
</dbReference>
<evidence type="ECO:0000256" key="3">
    <source>
        <dbReference type="ARBA" id="ARBA00008640"/>
    </source>
</evidence>
<comment type="caution">
    <text evidence="13">The sequence shown here is derived from an EMBL/GenBank/DDBJ whole genome shotgun (WGS) entry which is preliminary data.</text>
</comment>
<keyword evidence="9 11" id="KW-0472">Membrane</keyword>
<keyword evidence="6 11" id="KW-0812">Transmembrane</keyword>
<evidence type="ECO:0000256" key="5">
    <source>
        <dbReference type="ARBA" id="ARBA00020673"/>
    </source>
</evidence>
<dbReference type="Proteomes" id="UP001221142">
    <property type="component" value="Unassembled WGS sequence"/>
</dbReference>
<dbReference type="PANTHER" id="PTHR47549">
    <property type="entry name" value="GOLGI APPARATUS MEMBRANE PROTEIN TVP38-RELATED"/>
    <property type="match status" value="1"/>
</dbReference>
<reference evidence="13" key="1">
    <citation type="submission" date="2023-03" db="EMBL/GenBank/DDBJ databases">
        <title>Massive genome expansion in bonnet fungi (Mycena s.s.) driven by repeated elements and novel gene families across ecological guilds.</title>
        <authorList>
            <consortium name="Lawrence Berkeley National Laboratory"/>
            <person name="Harder C.B."/>
            <person name="Miyauchi S."/>
            <person name="Viragh M."/>
            <person name="Kuo A."/>
            <person name="Thoen E."/>
            <person name="Andreopoulos B."/>
            <person name="Lu D."/>
            <person name="Skrede I."/>
            <person name="Drula E."/>
            <person name="Henrissat B."/>
            <person name="Morin E."/>
            <person name="Kohler A."/>
            <person name="Barry K."/>
            <person name="LaButti K."/>
            <person name="Morin E."/>
            <person name="Salamov A."/>
            <person name="Lipzen A."/>
            <person name="Mereny Z."/>
            <person name="Hegedus B."/>
            <person name="Baldrian P."/>
            <person name="Stursova M."/>
            <person name="Weitz H."/>
            <person name="Taylor A."/>
            <person name="Grigoriev I.V."/>
            <person name="Nagy L.G."/>
            <person name="Martin F."/>
            <person name="Kauserud H."/>
        </authorList>
    </citation>
    <scope>NUCLEOTIDE SEQUENCE</scope>
    <source>
        <strain evidence="13">9284</strain>
    </source>
</reference>
<proteinExistence type="inferred from homology"/>
<gene>
    <name evidence="13" type="ORF">FB45DRAFT_1053955</name>
</gene>
<dbReference type="InterPro" id="IPR051076">
    <property type="entry name" value="Golgi_membrane_TVP38/TMEM64"/>
</dbReference>
<keyword evidence="7 11" id="KW-1133">Transmembrane helix</keyword>
<comment type="subcellular location">
    <subcellularLocation>
        <location evidence="2">Golgi apparatus membrane</location>
        <topology evidence="2">Multi-pass membrane protein</topology>
    </subcellularLocation>
</comment>
<dbReference type="AlphaFoldDB" id="A0AAD7FT30"/>
<evidence type="ECO:0000259" key="12">
    <source>
        <dbReference type="Pfam" id="PF09335"/>
    </source>
</evidence>
<feature type="domain" description="VTT" evidence="12">
    <location>
        <begin position="128"/>
        <end position="242"/>
    </location>
</feature>
<dbReference type="GO" id="GO:0000139">
    <property type="term" value="C:Golgi membrane"/>
    <property type="evidence" value="ECO:0007669"/>
    <property type="project" value="UniProtKB-SubCell"/>
</dbReference>
<organism evidence="13 14">
    <name type="scientific">Roridomyces roridus</name>
    <dbReference type="NCBI Taxonomy" id="1738132"/>
    <lineage>
        <taxon>Eukaryota</taxon>
        <taxon>Fungi</taxon>
        <taxon>Dikarya</taxon>
        <taxon>Basidiomycota</taxon>
        <taxon>Agaricomycotina</taxon>
        <taxon>Agaricomycetes</taxon>
        <taxon>Agaricomycetidae</taxon>
        <taxon>Agaricales</taxon>
        <taxon>Marasmiineae</taxon>
        <taxon>Mycenaceae</taxon>
        <taxon>Roridomyces</taxon>
    </lineage>
</organism>
<sequence length="299" mass="32807">MAVPTYPPPSGAPPNYIYPPTHKGSLSVSTFEDDGPKDYRSRTPSPTVSEFEALHPDAPKRPKPIKQRILLYAAGAVVLTGVILISVFHEKIINALHPATEWLQDHKVGPLIPIALLIIMSFPPIFGHELIAMLVGVTWDLPEAFLIVGVGVLLGEIANFVTFKFCCTARSKGIEKSKLSFALLAHVVRKGGFLVVLVIRYSAIPPHFATAVFSTVGLGFGTFIAAAILSLPKTFVPVYIGWAMRPENDDNSTSSRVEKIILIISIGITIFALTWIRRQMSNAKEEVIYLRRKARQGKV</sequence>
<feature type="transmembrane region" description="Helical" evidence="11">
    <location>
        <begin position="260"/>
        <end position="276"/>
    </location>
</feature>